<dbReference type="InterPro" id="IPR011009">
    <property type="entry name" value="Kinase-like_dom_sf"/>
</dbReference>
<evidence type="ECO:0000313" key="3">
    <source>
        <dbReference type="Proteomes" id="UP000462055"/>
    </source>
</evidence>
<feature type="domain" description="Aminoglycoside phosphotransferase" evidence="1">
    <location>
        <begin position="17"/>
        <end position="210"/>
    </location>
</feature>
<keyword evidence="3" id="KW-1185">Reference proteome</keyword>
<evidence type="ECO:0000313" key="2">
    <source>
        <dbReference type="EMBL" id="MWA05150.1"/>
    </source>
</evidence>
<evidence type="ECO:0000259" key="1">
    <source>
        <dbReference type="Pfam" id="PF01636"/>
    </source>
</evidence>
<dbReference type="EMBL" id="WBMS02000034">
    <property type="protein sequence ID" value="MWA05150.1"/>
    <property type="molecule type" value="Genomic_DNA"/>
</dbReference>
<sequence length="264" mass="28598">MATTHGVEMGPATVTKRYRSWDLDQPEREWRALTLLAEHAPGLAPRPLHYAAAETPPSVTMSRLPGEPLTAPLTDAQLTALAEAISSSQNAIPAAALAALPPRLLHPLDALKNLRAWSERVAPPPDALAARALTGAREWLRRPHLDTVFAAEPPPVFGTGDGNLANFLWDGSRVRLVDFEFSGRGDRAYELAEVAEHVSAKNALAPDALLGRFELAPSERARLPECRRLLAAFWLLALLSDDPQHPRNPPGTLAHQAGHLLALL</sequence>
<accession>A0A6I4MJR0</accession>
<protein>
    <submittedName>
        <fullName evidence="2">Phosphotransferase</fullName>
    </submittedName>
</protein>
<dbReference type="AlphaFoldDB" id="A0A6I4MJR0"/>
<dbReference type="RefSeq" id="WP_151597646.1">
    <property type="nucleotide sequence ID" value="NZ_WBMS02000034.1"/>
</dbReference>
<dbReference type="GO" id="GO:0016740">
    <property type="term" value="F:transferase activity"/>
    <property type="evidence" value="ECO:0007669"/>
    <property type="project" value="UniProtKB-KW"/>
</dbReference>
<dbReference type="Pfam" id="PF01636">
    <property type="entry name" value="APH"/>
    <property type="match status" value="1"/>
</dbReference>
<organism evidence="2 3">
    <name type="scientific">Actinomadura physcomitrii</name>
    <dbReference type="NCBI Taxonomy" id="2650748"/>
    <lineage>
        <taxon>Bacteria</taxon>
        <taxon>Bacillati</taxon>
        <taxon>Actinomycetota</taxon>
        <taxon>Actinomycetes</taxon>
        <taxon>Streptosporangiales</taxon>
        <taxon>Thermomonosporaceae</taxon>
        <taxon>Actinomadura</taxon>
    </lineage>
</organism>
<dbReference type="InterPro" id="IPR002575">
    <property type="entry name" value="Aminoglycoside_PTrfase"/>
</dbReference>
<dbReference type="SUPFAM" id="SSF56112">
    <property type="entry name" value="Protein kinase-like (PK-like)"/>
    <property type="match status" value="1"/>
</dbReference>
<comment type="caution">
    <text evidence="2">The sequence shown here is derived from an EMBL/GenBank/DDBJ whole genome shotgun (WGS) entry which is preliminary data.</text>
</comment>
<gene>
    <name evidence="2" type="ORF">F8568_033260</name>
</gene>
<reference evidence="2" key="1">
    <citation type="submission" date="2019-12" db="EMBL/GenBank/DDBJ databases">
        <title>Actinomadura physcomitrii sp. nov., a novel actinomycete isolated from moss [Physcomitrium sphaericum (Ludw) Fuernr].</title>
        <authorList>
            <person name="Zhuang X."/>
        </authorList>
    </citation>
    <scope>NUCLEOTIDE SEQUENCE [LARGE SCALE GENOMIC DNA]</scope>
    <source>
        <strain evidence="2">LD22</strain>
    </source>
</reference>
<dbReference type="Proteomes" id="UP000462055">
    <property type="component" value="Unassembled WGS sequence"/>
</dbReference>
<dbReference type="Gene3D" id="3.90.1200.10">
    <property type="match status" value="1"/>
</dbReference>
<name>A0A6I4MJR0_9ACTN</name>
<proteinExistence type="predicted"/>